<protein>
    <recommendedName>
        <fullName evidence="4 12">Heme exporter protein D</fullName>
    </recommendedName>
</protein>
<evidence type="ECO:0000256" key="11">
    <source>
        <dbReference type="ARBA" id="ARBA00023136"/>
    </source>
</evidence>
<name>A0A2N8KVS4_9BURK</name>
<dbReference type="OrthoDB" id="9815607at2"/>
<dbReference type="GO" id="GO:0017004">
    <property type="term" value="P:cytochrome complex assembly"/>
    <property type="evidence" value="ECO:0007669"/>
    <property type="project" value="UniProtKB-KW"/>
</dbReference>
<keyword evidence="9 12" id="KW-0201">Cytochrome c-type biogenesis</keyword>
<evidence type="ECO:0000256" key="12">
    <source>
        <dbReference type="RuleBase" id="RU363101"/>
    </source>
</evidence>
<evidence type="ECO:0000256" key="5">
    <source>
        <dbReference type="ARBA" id="ARBA00022448"/>
    </source>
</evidence>
<keyword evidence="7 12" id="KW-0997">Cell inner membrane</keyword>
<dbReference type="EMBL" id="POSP01000003">
    <property type="protein sequence ID" value="PND37564.1"/>
    <property type="molecule type" value="Genomic_DNA"/>
</dbReference>
<gene>
    <name evidence="13" type="primary">ccmD</name>
    <name evidence="13" type="ORF">C1O66_08525</name>
</gene>
<comment type="caution">
    <text evidence="13">The sequence shown here is derived from an EMBL/GenBank/DDBJ whole genome shotgun (WGS) entry which is preliminary data.</text>
</comment>
<evidence type="ECO:0000256" key="9">
    <source>
        <dbReference type="ARBA" id="ARBA00022748"/>
    </source>
</evidence>
<evidence type="ECO:0000256" key="10">
    <source>
        <dbReference type="ARBA" id="ARBA00022989"/>
    </source>
</evidence>
<sequence>MNWHSAADFFHMDGYGFFVWGSYGSALLWMLVEVGLARRRHSQALQQLSEEDGA</sequence>
<comment type="subcellular location">
    <subcellularLocation>
        <location evidence="2 12">Cell inner membrane</location>
        <topology evidence="2 12">Single-pass membrane protein</topology>
    </subcellularLocation>
</comment>
<evidence type="ECO:0000256" key="6">
    <source>
        <dbReference type="ARBA" id="ARBA00022475"/>
    </source>
</evidence>
<keyword evidence="11 12" id="KW-0472">Membrane</keyword>
<evidence type="ECO:0000256" key="1">
    <source>
        <dbReference type="ARBA" id="ARBA00002442"/>
    </source>
</evidence>
<comment type="function">
    <text evidence="1 12">Required for the export of heme to the periplasm for the biogenesis of c-type cytochromes.</text>
</comment>
<comment type="similarity">
    <text evidence="3 12">Belongs to the CcmD/CycX/HelD family.</text>
</comment>
<keyword evidence="10 12" id="KW-1133">Transmembrane helix</keyword>
<proteinExistence type="inferred from homology"/>
<evidence type="ECO:0000256" key="4">
    <source>
        <dbReference type="ARBA" id="ARBA00016461"/>
    </source>
</evidence>
<evidence type="ECO:0000313" key="13">
    <source>
        <dbReference type="EMBL" id="PND37564.1"/>
    </source>
</evidence>
<dbReference type="GO" id="GO:0005886">
    <property type="term" value="C:plasma membrane"/>
    <property type="evidence" value="ECO:0007669"/>
    <property type="project" value="UniProtKB-SubCell"/>
</dbReference>
<keyword evidence="6 12" id="KW-1003">Cell membrane</keyword>
<keyword evidence="8 12" id="KW-0812">Transmembrane</keyword>
<dbReference type="Proteomes" id="UP000235916">
    <property type="component" value="Unassembled WGS sequence"/>
</dbReference>
<reference evidence="13 14" key="1">
    <citation type="submission" date="2018-01" db="EMBL/GenBank/DDBJ databases">
        <title>Draft genome sequence of Paucibacter aquatile CR182 isolated from freshwater of the Nakdong River.</title>
        <authorList>
            <person name="Choi A."/>
            <person name="Chung E.J."/>
        </authorList>
    </citation>
    <scope>NUCLEOTIDE SEQUENCE [LARGE SCALE GENOMIC DNA]</scope>
    <source>
        <strain evidence="13 14">CR182</strain>
    </source>
</reference>
<evidence type="ECO:0000313" key="14">
    <source>
        <dbReference type="Proteomes" id="UP000235916"/>
    </source>
</evidence>
<organism evidence="13 14">
    <name type="scientific">Kinneretia aquatilis</name>
    <dbReference type="NCBI Taxonomy" id="2070761"/>
    <lineage>
        <taxon>Bacteria</taxon>
        <taxon>Pseudomonadati</taxon>
        <taxon>Pseudomonadota</taxon>
        <taxon>Betaproteobacteria</taxon>
        <taxon>Burkholderiales</taxon>
        <taxon>Sphaerotilaceae</taxon>
        <taxon>Roseateles</taxon>
    </lineage>
</organism>
<keyword evidence="5 12" id="KW-0813">Transport</keyword>
<evidence type="ECO:0000256" key="8">
    <source>
        <dbReference type="ARBA" id="ARBA00022692"/>
    </source>
</evidence>
<dbReference type="AlphaFoldDB" id="A0A2N8KVS4"/>
<dbReference type="InterPro" id="IPR007078">
    <property type="entry name" value="Haem_export_protD_CcmD"/>
</dbReference>
<dbReference type="RefSeq" id="WP_102767482.1">
    <property type="nucleotide sequence ID" value="NZ_POSP01000003.1"/>
</dbReference>
<dbReference type="Pfam" id="PF04995">
    <property type="entry name" value="CcmD"/>
    <property type="match status" value="1"/>
</dbReference>
<evidence type="ECO:0000256" key="7">
    <source>
        <dbReference type="ARBA" id="ARBA00022519"/>
    </source>
</evidence>
<feature type="transmembrane region" description="Helical" evidence="12">
    <location>
        <begin position="15"/>
        <end position="36"/>
    </location>
</feature>
<evidence type="ECO:0000256" key="3">
    <source>
        <dbReference type="ARBA" id="ARBA00008741"/>
    </source>
</evidence>
<dbReference type="NCBIfam" id="TIGR03141">
    <property type="entry name" value="cytochro_ccmD"/>
    <property type="match status" value="1"/>
</dbReference>
<dbReference type="GO" id="GO:0015886">
    <property type="term" value="P:heme transport"/>
    <property type="evidence" value="ECO:0007669"/>
    <property type="project" value="InterPro"/>
</dbReference>
<keyword evidence="14" id="KW-1185">Reference proteome</keyword>
<accession>A0A2N8KVS4</accession>
<evidence type="ECO:0000256" key="2">
    <source>
        <dbReference type="ARBA" id="ARBA00004377"/>
    </source>
</evidence>